<keyword evidence="3" id="KW-1185">Reference proteome</keyword>
<protein>
    <submittedName>
        <fullName evidence="2">Uncharacterized protein</fullName>
    </submittedName>
</protein>
<evidence type="ECO:0000313" key="2">
    <source>
        <dbReference type="EMBL" id="KAJ7099365.1"/>
    </source>
</evidence>
<dbReference type="Proteomes" id="UP001222325">
    <property type="component" value="Unassembled WGS sequence"/>
</dbReference>
<gene>
    <name evidence="2" type="ORF">B0H15DRAFT_544074</name>
</gene>
<dbReference type="AlphaFoldDB" id="A0AAD6XXB6"/>
<feature type="region of interest" description="Disordered" evidence="1">
    <location>
        <begin position="1"/>
        <end position="83"/>
    </location>
</feature>
<feature type="compositionally biased region" description="Low complexity" evidence="1">
    <location>
        <begin position="47"/>
        <end position="69"/>
    </location>
</feature>
<feature type="compositionally biased region" description="Low complexity" evidence="1">
    <location>
        <begin position="556"/>
        <end position="565"/>
    </location>
</feature>
<organism evidence="2 3">
    <name type="scientific">Mycena belliarum</name>
    <dbReference type="NCBI Taxonomy" id="1033014"/>
    <lineage>
        <taxon>Eukaryota</taxon>
        <taxon>Fungi</taxon>
        <taxon>Dikarya</taxon>
        <taxon>Basidiomycota</taxon>
        <taxon>Agaricomycotina</taxon>
        <taxon>Agaricomycetes</taxon>
        <taxon>Agaricomycetidae</taxon>
        <taxon>Agaricales</taxon>
        <taxon>Marasmiineae</taxon>
        <taxon>Mycenaceae</taxon>
        <taxon>Mycena</taxon>
    </lineage>
</organism>
<feature type="compositionally biased region" description="Basic and acidic residues" evidence="1">
    <location>
        <begin position="514"/>
        <end position="526"/>
    </location>
</feature>
<feature type="compositionally biased region" description="Polar residues" evidence="1">
    <location>
        <begin position="97"/>
        <end position="110"/>
    </location>
</feature>
<evidence type="ECO:0000256" key="1">
    <source>
        <dbReference type="SAM" id="MobiDB-lite"/>
    </source>
</evidence>
<feature type="region of interest" description="Disordered" evidence="1">
    <location>
        <begin position="97"/>
        <end position="206"/>
    </location>
</feature>
<name>A0AAD6XXB6_9AGAR</name>
<feature type="region of interest" description="Disordered" evidence="1">
    <location>
        <begin position="500"/>
        <end position="607"/>
    </location>
</feature>
<dbReference type="EMBL" id="JARJCN010000007">
    <property type="protein sequence ID" value="KAJ7099365.1"/>
    <property type="molecule type" value="Genomic_DNA"/>
</dbReference>
<reference evidence="2" key="1">
    <citation type="submission" date="2023-03" db="EMBL/GenBank/DDBJ databases">
        <title>Massive genome expansion in bonnet fungi (Mycena s.s.) driven by repeated elements and novel gene families across ecological guilds.</title>
        <authorList>
            <consortium name="Lawrence Berkeley National Laboratory"/>
            <person name="Harder C.B."/>
            <person name="Miyauchi S."/>
            <person name="Viragh M."/>
            <person name="Kuo A."/>
            <person name="Thoen E."/>
            <person name="Andreopoulos B."/>
            <person name="Lu D."/>
            <person name="Skrede I."/>
            <person name="Drula E."/>
            <person name="Henrissat B."/>
            <person name="Morin E."/>
            <person name="Kohler A."/>
            <person name="Barry K."/>
            <person name="LaButti K."/>
            <person name="Morin E."/>
            <person name="Salamov A."/>
            <person name="Lipzen A."/>
            <person name="Mereny Z."/>
            <person name="Hegedus B."/>
            <person name="Baldrian P."/>
            <person name="Stursova M."/>
            <person name="Weitz H."/>
            <person name="Taylor A."/>
            <person name="Grigoriev I.V."/>
            <person name="Nagy L.G."/>
            <person name="Martin F."/>
            <person name="Kauserud H."/>
        </authorList>
    </citation>
    <scope>NUCLEOTIDE SEQUENCE</scope>
    <source>
        <strain evidence="2">CBHHK173m</strain>
    </source>
</reference>
<sequence length="1001" mass="108985">MQPVHSRTASMVASDSEVTNSPPPSTDINDDYRYNPSERAVTPDLVGTSQTTDSSGTSLATSSSTSMRSHFVPIASPSSESIDDNLRRVSFDTTLASSLQKTETWRSGVSTPRLGRLRSCSEEDILGPPEQCDTDMEGPPGSQDSLNSVLSADAEMPAPSDDEPLSIRSKKRKASKELPLGTVEKAPRKSLQSTTFLAQDREDELQNVEEPISIERESLPDLSEWDNKKEQECTYAGNINIVHQLQPSSSSAIASAIPTASEPVTPSVPPAMSRSKRSAITGPPRIPRHPSAVAHQKLITRVLRGNLRDWKKLESHPSRNPIKVEGYTFPLYEATSVATSVIYWPEGKDGGLEQAAVPETTPSAGLEESRKHLPNGGAILEVRQPTASLAWLEENYDLPVIKSVRDKEEFSGPLAMLLYPEQSALTIFGPRNNDPKFVELGQKLANKSGFPVICRLSEDDPMLRFKSVAGLMNKSQPSENFFAPPEPIVVMAVQTITGDVPVNHGSVNNNSGQRRGENTSRNRDGNGEQATNPIQPSSGSGLGLGLPAVTTDDASDGPSDSDGISCNTGGGDSDATVVADNGAAKNKSNVGGGGDPDGDGDGSATDAADRWEDWVGPLHEASFSLRIQVNSEFTVPMHVDCRTQFRTYGPARMPLEPYKPLLETITPDAEAHTKLKIRFSNHVLPDRSYAFLGLEVDRPGCISGDDNLDCGFSAPTQTYKHTTTTTVQNGCTLGIGMSGTIPAPTANAAYTHNRSTASALEALDSKPMPLYKVKAGVGEEYADQDGKCLRSYNYSYTPTHNSVDPEDETSVDVGFAMGINIYQDETLPPPQVSCLNRNQIFMWIRDPSSKSKVRGLIILTANGVNNIRQNSKTRISERLNIDLETGQTTDRKTLTEKHESGSKLSMSVVPISQKTRTFKRKQTRPPSTFQKVRKHKVTRSVISLFKRPSPQVTFAARESVDRGWDASNNRWRDAIYPDLDKHFRVVKDADPTLVAYKICPH</sequence>
<accession>A0AAD6XXB6</accession>
<feature type="region of interest" description="Disordered" evidence="1">
    <location>
        <begin position="260"/>
        <end position="289"/>
    </location>
</feature>
<evidence type="ECO:0000313" key="3">
    <source>
        <dbReference type="Proteomes" id="UP001222325"/>
    </source>
</evidence>
<feature type="compositionally biased region" description="Polar residues" evidence="1">
    <location>
        <begin position="1"/>
        <end position="20"/>
    </location>
</feature>
<comment type="caution">
    <text evidence="2">The sequence shown here is derived from an EMBL/GenBank/DDBJ whole genome shotgun (WGS) entry which is preliminary data.</text>
</comment>
<proteinExistence type="predicted"/>